<dbReference type="PANTHER" id="PTHR36930">
    <property type="entry name" value="METAL-SULFUR CLUSTER BIOSYNTHESIS PROTEINS YUAD-RELATED"/>
    <property type="match status" value="1"/>
</dbReference>
<dbReference type="HOGENOM" id="CLU_104911_2_0_7"/>
<dbReference type="PANTHER" id="PTHR36930:SF1">
    <property type="entry name" value="MOSC DOMAIN-CONTAINING PROTEIN"/>
    <property type="match status" value="1"/>
</dbReference>
<dbReference type="InterPro" id="IPR005302">
    <property type="entry name" value="MoCF_Sase_C"/>
</dbReference>
<feature type="domain" description="MOSC" evidence="1">
    <location>
        <begin position="20"/>
        <end position="146"/>
    </location>
</feature>
<dbReference type="Pfam" id="PF03473">
    <property type="entry name" value="MOSC"/>
    <property type="match status" value="1"/>
</dbReference>
<evidence type="ECO:0000313" key="2">
    <source>
        <dbReference type="EMBL" id="ETX07778.1"/>
    </source>
</evidence>
<reference evidence="2 3" key="1">
    <citation type="journal article" date="2014" name="Nature">
        <title>An environmental bacterial taxon with a large and distinct metabolic repertoire.</title>
        <authorList>
            <person name="Wilson M.C."/>
            <person name="Mori T."/>
            <person name="Ruckert C."/>
            <person name="Uria A.R."/>
            <person name="Helf M.J."/>
            <person name="Takada K."/>
            <person name="Gernert C."/>
            <person name="Steffens U.A."/>
            <person name="Heycke N."/>
            <person name="Schmitt S."/>
            <person name="Rinke C."/>
            <person name="Helfrich E.J."/>
            <person name="Brachmann A.O."/>
            <person name="Gurgui C."/>
            <person name="Wakimoto T."/>
            <person name="Kracht M."/>
            <person name="Crusemann M."/>
            <person name="Hentschel U."/>
            <person name="Abe I."/>
            <person name="Matsunaga S."/>
            <person name="Kalinowski J."/>
            <person name="Takeyama H."/>
            <person name="Piel J."/>
        </authorList>
    </citation>
    <scope>NUCLEOTIDE SEQUENCE [LARGE SCALE GENOMIC DNA]</scope>
    <source>
        <strain evidence="3">TSY2</strain>
    </source>
</reference>
<evidence type="ECO:0000313" key="3">
    <source>
        <dbReference type="Proteomes" id="UP000019140"/>
    </source>
</evidence>
<organism evidence="2 3">
    <name type="scientific">Candidatus Entotheonella gemina</name>
    <dbReference type="NCBI Taxonomy" id="1429439"/>
    <lineage>
        <taxon>Bacteria</taxon>
        <taxon>Pseudomonadati</taxon>
        <taxon>Nitrospinota/Tectimicrobiota group</taxon>
        <taxon>Candidatus Tectimicrobiota</taxon>
        <taxon>Candidatus Entotheonellia</taxon>
        <taxon>Candidatus Entotheonellales</taxon>
        <taxon>Candidatus Entotheonellaceae</taxon>
        <taxon>Candidatus Entotheonella</taxon>
    </lineage>
</organism>
<comment type="caution">
    <text evidence="2">The sequence shown here is derived from an EMBL/GenBank/DDBJ whole genome shotgun (WGS) entry which is preliminary data.</text>
</comment>
<protein>
    <recommendedName>
        <fullName evidence="1">MOSC domain-containing protein</fullName>
    </recommendedName>
</protein>
<accession>W4MC63</accession>
<dbReference type="SUPFAM" id="SSF50800">
    <property type="entry name" value="PK beta-barrel domain-like"/>
    <property type="match status" value="1"/>
</dbReference>
<dbReference type="Proteomes" id="UP000019140">
    <property type="component" value="Unassembled WGS sequence"/>
</dbReference>
<dbReference type="GO" id="GO:0003824">
    <property type="term" value="F:catalytic activity"/>
    <property type="evidence" value="ECO:0007669"/>
    <property type="project" value="InterPro"/>
</dbReference>
<sequence>MKEQGILRGIAVRDAQRAPMQERQEAEVTVEQGITEDYRGSGLRQVTFISVEQWQETMKELDADLPWHTRRANLLIDGIDLPDTVGEQIRIGDCLFTIYGETEPCPRMEELQAGLQRALQPGLRAGVWGKVVEGGSLRVGASVQVIP</sequence>
<dbReference type="AlphaFoldDB" id="W4MC63"/>
<gene>
    <name evidence="2" type="ORF">ETSY2_09260</name>
</gene>
<dbReference type="GO" id="GO:0030170">
    <property type="term" value="F:pyridoxal phosphate binding"/>
    <property type="evidence" value="ECO:0007669"/>
    <property type="project" value="InterPro"/>
</dbReference>
<dbReference type="InterPro" id="IPR011037">
    <property type="entry name" value="Pyrv_Knase-like_insert_dom_sf"/>
</dbReference>
<evidence type="ECO:0000259" key="1">
    <source>
        <dbReference type="PROSITE" id="PS51340"/>
    </source>
</evidence>
<keyword evidence="3" id="KW-1185">Reference proteome</keyword>
<dbReference type="GO" id="GO:0030151">
    <property type="term" value="F:molybdenum ion binding"/>
    <property type="evidence" value="ECO:0007669"/>
    <property type="project" value="InterPro"/>
</dbReference>
<dbReference type="Gene3D" id="2.40.33.20">
    <property type="entry name" value="PK beta-barrel domain-like"/>
    <property type="match status" value="1"/>
</dbReference>
<dbReference type="InterPro" id="IPR052716">
    <property type="entry name" value="MOSC_domain"/>
</dbReference>
<dbReference type="PROSITE" id="PS51340">
    <property type="entry name" value="MOSC"/>
    <property type="match status" value="1"/>
</dbReference>
<name>W4MC63_9BACT</name>
<proteinExistence type="predicted"/>
<dbReference type="EMBL" id="AZHX01000375">
    <property type="protein sequence ID" value="ETX07778.1"/>
    <property type="molecule type" value="Genomic_DNA"/>
</dbReference>